<organism evidence="1 2">
    <name type="scientific">Phytophthora nicotianae P1569</name>
    <dbReference type="NCBI Taxonomy" id="1317065"/>
    <lineage>
        <taxon>Eukaryota</taxon>
        <taxon>Sar</taxon>
        <taxon>Stramenopiles</taxon>
        <taxon>Oomycota</taxon>
        <taxon>Peronosporomycetes</taxon>
        <taxon>Peronosporales</taxon>
        <taxon>Peronosporaceae</taxon>
        <taxon>Phytophthora</taxon>
    </lineage>
</organism>
<dbReference type="EMBL" id="ANIZ01003699">
    <property type="protein sequence ID" value="ETI32052.1"/>
    <property type="molecule type" value="Genomic_DNA"/>
</dbReference>
<accession>V9E193</accession>
<name>V9E193_PHYNI</name>
<dbReference type="OrthoDB" id="129190at2759"/>
<protein>
    <submittedName>
        <fullName evidence="1">Uncharacterized protein</fullName>
    </submittedName>
</protein>
<evidence type="ECO:0000313" key="2">
    <source>
        <dbReference type="Proteomes" id="UP000018721"/>
    </source>
</evidence>
<dbReference type="HOGENOM" id="CLU_3192551_0_0_1"/>
<evidence type="ECO:0000313" key="1">
    <source>
        <dbReference type="EMBL" id="ETI32052.1"/>
    </source>
</evidence>
<sequence length="46" mass="5044">MDGKLPSEVAVKVVCELRPHFVVIGVVPISLRDLDNRISGIRTNAE</sequence>
<dbReference type="AlphaFoldDB" id="V9E193"/>
<comment type="caution">
    <text evidence="1">The sequence shown here is derived from an EMBL/GenBank/DDBJ whole genome shotgun (WGS) entry which is preliminary data.</text>
</comment>
<gene>
    <name evidence="1" type="ORF">F443_21058</name>
</gene>
<dbReference type="Proteomes" id="UP000018721">
    <property type="component" value="Unassembled WGS sequence"/>
</dbReference>
<reference evidence="1 2" key="1">
    <citation type="submission" date="2013-11" db="EMBL/GenBank/DDBJ databases">
        <title>The Genome Sequence of Phytophthora parasitica P1569.</title>
        <authorList>
            <consortium name="The Broad Institute Genomics Platform"/>
            <person name="Russ C."/>
            <person name="Tyler B."/>
            <person name="Panabieres F."/>
            <person name="Shan W."/>
            <person name="Tripathy S."/>
            <person name="Grunwald N."/>
            <person name="Machado M."/>
            <person name="Johnson C.S."/>
            <person name="Arredondo F."/>
            <person name="Hong C."/>
            <person name="Coffey M."/>
            <person name="Young S.K."/>
            <person name="Zeng Q."/>
            <person name="Gargeya S."/>
            <person name="Fitzgerald M."/>
            <person name="Abouelleil A."/>
            <person name="Alvarado L."/>
            <person name="Chapman S.B."/>
            <person name="Gainer-Dewar J."/>
            <person name="Goldberg J."/>
            <person name="Griggs A."/>
            <person name="Gujja S."/>
            <person name="Hansen M."/>
            <person name="Howarth C."/>
            <person name="Imamovic A."/>
            <person name="Ireland A."/>
            <person name="Larimer J."/>
            <person name="McCowan C."/>
            <person name="Murphy C."/>
            <person name="Pearson M."/>
            <person name="Poon T.W."/>
            <person name="Priest M."/>
            <person name="Roberts A."/>
            <person name="Saif S."/>
            <person name="Shea T."/>
            <person name="Sykes S."/>
            <person name="Wortman J."/>
            <person name="Nusbaum C."/>
            <person name="Birren B."/>
        </authorList>
    </citation>
    <scope>NUCLEOTIDE SEQUENCE [LARGE SCALE GENOMIC DNA]</scope>
    <source>
        <strain evidence="1 2">P1569</strain>
    </source>
</reference>
<proteinExistence type="predicted"/>
<keyword evidence="2" id="KW-1185">Reference proteome</keyword>